<accession>A0A6A6BKP2</accession>
<dbReference type="SUPFAM" id="SSF53474">
    <property type="entry name" value="alpha/beta-Hydrolases"/>
    <property type="match status" value="1"/>
</dbReference>
<feature type="domain" description="Carrier" evidence="6">
    <location>
        <begin position="1626"/>
        <end position="1703"/>
    </location>
</feature>
<dbReference type="GO" id="GO:0004312">
    <property type="term" value="F:fatty acid synthase activity"/>
    <property type="evidence" value="ECO:0007669"/>
    <property type="project" value="TreeGrafter"/>
</dbReference>
<dbReference type="InterPro" id="IPR042104">
    <property type="entry name" value="PKS_dehydratase_sf"/>
</dbReference>
<gene>
    <name evidence="9" type="ORF">K452DRAFT_266997</name>
</gene>
<name>A0A6A6BKP2_9PEZI</name>
<dbReference type="Gene3D" id="3.40.366.10">
    <property type="entry name" value="Malonyl-Coenzyme A Acyl Carrier Protein, domain 2"/>
    <property type="match status" value="1"/>
</dbReference>
<evidence type="ECO:0000256" key="4">
    <source>
        <dbReference type="PROSITE-ProRule" id="PRU01363"/>
    </source>
</evidence>
<dbReference type="PROSITE" id="PS52019">
    <property type="entry name" value="PKS_MFAS_DH"/>
    <property type="match status" value="1"/>
</dbReference>
<feature type="region of interest" description="Disordered" evidence="5">
    <location>
        <begin position="1701"/>
        <end position="1780"/>
    </location>
</feature>
<dbReference type="RefSeq" id="XP_033399665.1">
    <property type="nucleotide sequence ID" value="XM_033538824.1"/>
</dbReference>
<keyword evidence="10" id="KW-1185">Reference proteome</keyword>
<dbReference type="SUPFAM" id="SSF55048">
    <property type="entry name" value="Probable ACP-binding domain of malonyl-CoA ACP transacylase"/>
    <property type="match status" value="1"/>
</dbReference>
<dbReference type="InterPro" id="IPR049900">
    <property type="entry name" value="PKS_mFAS_DH"/>
</dbReference>
<keyword evidence="1" id="KW-0596">Phosphopantetheine</keyword>
<dbReference type="GO" id="GO:0006633">
    <property type="term" value="P:fatty acid biosynthetic process"/>
    <property type="evidence" value="ECO:0007669"/>
    <property type="project" value="InterPro"/>
</dbReference>
<dbReference type="EMBL" id="ML995480">
    <property type="protein sequence ID" value="KAF2143953.1"/>
    <property type="molecule type" value="Genomic_DNA"/>
</dbReference>
<proteinExistence type="predicted"/>
<dbReference type="PROSITE" id="PS50075">
    <property type="entry name" value="CARRIER"/>
    <property type="match status" value="1"/>
</dbReference>
<evidence type="ECO:0000256" key="5">
    <source>
        <dbReference type="SAM" id="MobiDB-lite"/>
    </source>
</evidence>
<dbReference type="SUPFAM" id="SSF47336">
    <property type="entry name" value="ACP-like"/>
    <property type="match status" value="1"/>
</dbReference>
<dbReference type="InterPro" id="IPR030918">
    <property type="entry name" value="PT_fungal_PKS"/>
</dbReference>
<feature type="domain" description="PKS/mFAS DH" evidence="8">
    <location>
        <begin position="1260"/>
        <end position="1567"/>
    </location>
</feature>
<dbReference type="InterPro" id="IPR050091">
    <property type="entry name" value="PKS_NRPS_Biosynth_Enz"/>
</dbReference>
<dbReference type="InterPro" id="IPR009081">
    <property type="entry name" value="PP-bd_ACP"/>
</dbReference>
<dbReference type="SMART" id="SM00823">
    <property type="entry name" value="PKS_PP"/>
    <property type="match status" value="1"/>
</dbReference>
<dbReference type="GeneID" id="54296320"/>
<dbReference type="Gene3D" id="3.30.70.3290">
    <property type="match status" value="1"/>
</dbReference>
<dbReference type="PROSITE" id="PS52004">
    <property type="entry name" value="KS3_2"/>
    <property type="match status" value="1"/>
</dbReference>
<evidence type="ECO:0000259" key="7">
    <source>
        <dbReference type="PROSITE" id="PS52004"/>
    </source>
</evidence>
<dbReference type="PANTHER" id="PTHR43775">
    <property type="entry name" value="FATTY ACID SYNTHASE"/>
    <property type="match status" value="1"/>
</dbReference>
<dbReference type="InterPro" id="IPR006162">
    <property type="entry name" value="Ppantetheine_attach_site"/>
</dbReference>
<evidence type="ECO:0000256" key="2">
    <source>
        <dbReference type="ARBA" id="ARBA00022553"/>
    </source>
</evidence>
<dbReference type="SMART" id="SM00827">
    <property type="entry name" value="PKS_AT"/>
    <property type="match status" value="1"/>
</dbReference>
<dbReference type="InterPro" id="IPR001031">
    <property type="entry name" value="Thioesterase"/>
</dbReference>
<dbReference type="GO" id="GO:0044550">
    <property type="term" value="P:secondary metabolite biosynthetic process"/>
    <property type="evidence" value="ECO:0007669"/>
    <property type="project" value="TreeGrafter"/>
</dbReference>
<feature type="domain" description="Ketosynthase family 3 (KS3)" evidence="7">
    <location>
        <begin position="363"/>
        <end position="791"/>
    </location>
</feature>
<dbReference type="NCBIfam" id="TIGR04532">
    <property type="entry name" value="PT_fungal_PKS"/>
    <property type="match status" value="1"/>
</dbReference>
<dbReference type="OrthoDB" id="329835at2759"/>
<dbReference type="Gene3D" id="3.10.129.110">
    <property type="entry name" value="Polyketide synthase dehydratase"/>
    <property type="match status" value="1"/>
</dbReference>
<feature type="compositionally biased region" description="Polar residues" evidence="5">
    <location>
        <begin position="1701"/>
        <end position="1733"/>
    </location>
</feature>
<dbReference type="InterPro" id="IPR014030">
    <property type="entry name" value="Ketoacyl_synth_N"/>
</dbReference>
<dbReference type="InterPro" id="IPR016039">
    <property type="entry name" value="Thiolase-like"/>
</dbReference>
<dbReference type="InterPro" id="IPR020806">
    <property type="entry name" value="PKS_PP-bd"/>
</dbReference>
<dbReference type="CDD" id="cd00833">
    <property type="entry name" value="PKS"/>
    <property type="match status" value="1"/>
</dbReference>
<dbReference type="Gene3D" id="3.40.50.1820">
    <property type="entry name" value="alpha/beta hydrolase"/>
    <property type="match status" value="1"/>
</dbReference>
<dbReference type="Gene3D" id="3.30.70.250">
    <property type="entry name" value="Malonyl-CoA ACP transacylase, ACP-binding"/>
    <property type="match status" value="1"/>
</dbReference>
<dbReference type="InterPro" id="IPR016035">
    <property type="entry name" value="Acyl_Trfase/lysoPLipase"/>
</dbReference>
<evidence type="ECO:0000259" key="6">
    <source>
        <dbReference type="PROSITE" id="PS50075"/>
    </source>
</evidence>
<dbReference type="InterPro" id="IPR014031">
    <property type="entry name" value="Ketoacyl_synth_C"/>
</dbReference>
<evidence type="ECO:0000313" key="9">
    <source>
        <dbReference type="EMBL" id="KAF2143953.1"/>
    </source>
</evidence>
<feature type="region of interest" description="C-terminal hotdog fold" evidence="4">
    <location>
        <begin position="1419"/>
        <end position="1567"/>
    </location>
</feature>
<dbReference type="PROSITE" id="PS00606">
    <property type="entry name" value="KS3_1"/>
    <property type="match status" value="1"/>
</dbReference>
<dbReference type="Gene3D" id="3.40.47.10">
    <property type="match status" value="1"/>
</dbReference>
<evidence type="ECO:0000259" key="8">
    <source>
        <dbReference type="PROSITE" id="PS52019"/>
    </source>
</evidence>
<feature type="region of interest" description="N-terminal hotdog fold" evidence="4">
    <location>
        <begin position="1260"/>
        <end position="1390"/>
    </location>
</feature>
<evidence type="ECO:0000256" key="1">
    <source>
        <dbReference type="ARBA" id="ARBA00022450"/>
    </source>
</evidence>
<dbReference type="Pfam" id="PF00109">
    <property type="entry name" value="ketoacyl-synt"/>
    <property type="match status" value="1"/>
</dbReference>
<evidence type="ECO:0000256" key="3">
    <source>
        <dbReference type="ARBA" id="ARBA00022679"/>
    </source>
</evidence>
<protein>
    <submittedName>
        <fullName evidence="9">Uncharacterized protein</fullName>
    </submittedName>
</protein>
<keyword evidence="3" id="KW-0808">Transferase</keyword>
<dbReference type="InterPro" id="IPR014043">
    <property type="entry name" value="Acyl_transferase_dom"/>
</dbReference>
<feature type="region of interest" description="Disordered" evidence="5">
    <location>
        <begin position="1577"/>
        <end position="1629"/>
    </location>
</feature>
<dbReference type="Pfam" id="PF00975">
    <property type="entry name" value="Thioesterase"/>
    <property type="match status" value="1"/>
</dbReference>
<dbReference type="InterPro" id="IPR036736">
    <property type="entry name" value="ACP-like_sf"/>
</dbReference>
<dbReference type="SUPFAM" id="SSF52151">
    <property type="entry name" value="FabD/lysophospholipase-like"/>
    <property type="match status" value="1"/>
</dbReference>
<dbReference type="GO" id="GO:0004315">
    <property type="term" value="F:3-oxoacyl-[acyl-carrier-protein] synthase activity"/>
    <property type="evidence" value="ECO:0007669"/>
    <property type="project" value="InterPro"/>
</dbReference>
<dbReference type="PROSITE" id="PS00012">
    <property type="entry name" value="PHOSPHOPANTETHEINE"/>
    <property type="match status" value="1"/>
</dbReference>
<dbReference type="InterPro" id="IPR032088">
    <property type="entry name" value="SAT"/>
</dbReference>
<keyword evidence="2" id="KW-0597">Phosphoprotein</keyword>
<dbReference type="GO" id="GO:0031177">
    <property type="term" value="F:phosphopantetheine binding"/>
    <property type="evidence" value="ECO:0007669"/>
    <property type="project" value="InterPro"/>
</dbReference>
<comment type="caution">
    <text evidence="4">Lacks conserved residue(s) required for the propagation of feature annotation.</text>
</comment>
<dbReference type="Pfam" id="PF00550">
    <property type="entry name" value="PP-binding"/>
    <property type="match status" value="1"/>
</dbReference>
<dbReference type="Pfam" id="PF22621">
    <property type="entry name" value="CurL-like_PKS_C"/>
    <property type="match status" value="1"/>
</dbReference>
<dbReference type="InterPro" id="IPR018201">
    <property type="entry name" value="Ketoacyl_synth_AS"/>
</dbReference>
<dbReference type="InterPro" id="IPR016036">
    <property type="entry name" value="Malonyl_transacylase_ACP-bd"/>
</dbReference>
<dbReference type="PANTHER" id="PTHR43775:SF37">
    <property type="entry name" value="SI:DKEY-61P9.11"/>
    <property type="match status" value="1"/>
</dbReference>
<dbReference type="Proteomes" id="UP000799438">
    <property type="component" value="Unassembled WGS sequence"/>
</dbReference>
<dbReference type="InterPro" id="IPR020841">
    <property type="entry name" value="PKS_Beta-ketoAc_synthase_dom"/>
</dbReference>
<dbReference type="InterPro" id="IPR029058">
    <property type="entry name" value="AB_hydrolase_fold"/>
</dbReference>
<dbReference type="Pfam" id="PF02801">
    <property type="entry name" value="Ketoacyl-synt_C"/>
    <property type="match status" value="1"/>
</dbReference>
<dbReference type="InterPro" id="IPR001227">
    <property type="entry name" value="Ac_transferase_dom_sf"/>
</dbReference>
<dbReference type="Pfam" id="PF16073">
    <property type="entry name" value="SAT"/>
    <property type="match status" value="1"/>
</dbReference>
<sequence length="2056" mass="223520">MEATQQKILFVGDNTDSWIEGIDQLYRQAVSMPWLQTFLEDIFQAAKDEIKERDHVLRDSIADCSSLLELANRYRHEADEVGMAHAILVHALRAAMLLQWVKREPQLVSATGPKPENLGISGGLANLCAVAVATDFASLYAAVLEVARVFFRLCIITSVRSRAIEDRPGSWGCAVIGIAPDELRKVLEQFQQSMGVPPIKRAKVAITGDRWCTVIGPPTVLELIIKQCPALKSLPKDKLNIFALQHCVTVSQVDIDYIIGCSALLDKPVLPNFRLWGMDDPKATYASWGNLLRAMALQVISVPLDITKVVGQLNSWLGSQHLDVKVMGPSSHTAYLASILKAAGSTASFQTDESLEETCMPSPGRIAIVGMAGRGPSSDNLEEFWNIIMSKKDLAEEIPKDRFDIDEFYCAEHKDTCTSTTRFGCFMNKPGNFDSRFFRVSPREALLMDPCHRQFLMSTYEALEMAGYSDGQTRATDPRKIAAFFGQSTDDWHMVTHHELGCDSYTLQGIQRAFGAGRIAYQFKWEGPTYSLDSACASSVAAVHLASMSLRAKDIDMAVVGAANINTWPHSWTGLSKSGVLSDTGNCKTYRDDADGYCRADFAGTVILKRLEDAVAQNDNILAVVAGSGRNHSGNSTSITTSDAGAQERLFQKVLNSSRISPHDISYVEMHGTGTQVGDPAEMGAIASIFKHRQGHGPLTVGGVKANVGHSEAAAGMASLLKCLLMFQKDVMPPQAGMPHALNPKYPSLSELGIDIPSEPKEFKPMDHKPRRILLNNFDAAGGNACMLLEDYSVVVKQGVDPRSSHVIVTSGKTKASYLANKRNLLEWLRANENANIQDIAYTTTARRMHHLIRFACTASTTRELIGKLEQDTVDAALSPVSSIIFVFTGQGSHYAGMGSELYATCRPFRETIDLCASICEEHGFPPFLDIITNKDTDVSTKDTLQTQLAVVTLEVGLASFWRSCGIQPAMAIGHSLGEYAALHVCGVLSLADMLYLIGHRARLLSERCEANACAMLATKMSAAAVHDILDTKPHLSCAVACLNSPDATVVSGSADDIAEFQKSLTSPSKLLSVPYGFHSFQMDPMVDDYIALAGGVTYSTPKIPVASTLLGSVVEAPGIFNGHYLGRQTRHPVNFVGALNAVRDKLGDPIWLEIGPSPVCSSFVRATLSPSSSKIMSSLESNTNAWTTISKCLAGAYTNGVSIDWLALHAPFTDALTLLTLPSYAWDLKDFWLTYTEKDKALNSVSTLAPAREISTCAQHVVQESTTPKLSVTLRASIANPGFKALVDGHRLRGVSVVPGSVFCEAAAAAAKYTLHYSKRQDAESIRFTVKDVSLKRPLTRSLVGSEGELLTTVLTDTSSSNRLHVSWKASSQRSSYDLGSCLVTVTDANDLQSNWDRISYFIKGRMNELIRIAKDGNGHRMLPGILYSLFANTVEYDPAFKCIKEAFISSDFAEAAAEIVLCNNPHGTQFVSSPYWGESLVHLAGFLVNGNTDRLGAKTTFMMDSFDSLEQTVDMEPGKPYYTYVRISQRDKTTTCCDVYVFDTEKLVMQCSALRFHEVSNAILDQLLGKSATSSQVQGKDTIKPTPSPEPIGLGPSPQSRSNFQKDAPKVAETAASTGEENTTSNNEVLEAILDSISKGTGTEIADLTDDTVLVDLGIDSIMGIEITTNVNNSTGTDMLPSFLLDYHTIGNLRNAFAKSQTSTPHSEPSSDFSMIESTPRSTDGASTPFINGTAAISDDTSKKNASSSEVEEDTVMVSSPAEDDSPAPSTRPILLHGRPSSGKRPFYLIADGTGSIATYIHLAPLSSNIPVYGIDSPFLRCPSRLTTEVGFPGVAKIIVEALIKFQPEGPFSIGGFSGGAMISYEVCRQLAAAGRTVESLLLIDMCSPRPVGLQKSTLYGWRVYESIANVDGRWNVSNSTQQHMRGIFACVASYHPPPMKPQERPLRTAIIWAKKGSIHRCSGDHELRKMLAEADIPTEPFPGFMEDPRMGEVGWSLPDKTPADLGPNGWDRYVGEAKCVSVDADHLEMPMPGHVHLLHGAMEEMLPYLRPES</sequence>
<organism evidence="9 10">
    <name type="scientific">Aplosporella prunicola CBS 121167</name>
    <dbReference type="NCBI Taxonomy" id="1176127"/>
    <lineage>
        <taxon>Eukaryota</taxon>
        <taxon>Fungi</taxon>
        <taxon>Dikarya</taxon>
        <taxon>Ascomycota</taxon>
        <taxon>Pezizomycotina</taxon>
        <taxon>Dothideomycetes</taxon>
        <taxon>Dothideomycetes incertae sedis</taxon>
        <taxon>Botryosphaeriales</taxon>
        <taxon>Aplosporellaceae</taxon>
        <taxon>Aplosporella</taxon>
    </lineage>
</organism>
<dbReference type="SUPFAM" id="SSF53901">
    <property type="entry name" value="Thiolase-like"/>
    <property type="match status" value="1"/>
</dbReference>
<dbReference type="SMART" id="SM00825">
    <property type="entry name" value="PKS_KS"/>
    <property type="match status" value="1"/>
</dbReference>
<feature type="compositionally biased region" description="Polar residues" evidence="5">
    <location>
        <begin position="1617"/>
        <end position="1629"/>
    </location>
</feature>
<dbReference type="Pfam" id="PF00698">
    <property type="entry name" value="Acyl_transf_1"/>
    <property type="match status" value="1"/>
</dbReference>
<dbReference type="Gene3D" id="1.10.1200.10">
    <property type="entry name" value="ACP-like"/>
    <property type="match status" value="1"/>
</dbReference>
<evidence type="ECO:0000313" key="10">
    <source>
        <dbReference type="Proteomes" id="UP000799438"/>
    </source>
</evidence>
<reference evidence="9" key="1">
    <citation type="journal article" date="2020" name="Stud. Mycol.">
        <title>101 Dothideomycetes genomes: a test case for predicting lifestyles and emergence of pathogens.</title>
        <authorList>
            <person name="Haridas S."/>
            <person name="Albert R."/>
            <person name="Binder M."/>
            <person name="Bloem J."/>
            <person name="Labutti K."/>
            <person name="Salamov A."/>
            <person name="Andreopoulos B."/>
            <person name="Baker S."/>
            <person name="Barry K."/>
            <person name="Bills G."/>
            <person name="Bluhm B."/>
            <person name="Cannon C."/>
            <person name="Castanera R."/>
            <person name="Culley D."/>
            <person name="Daum C."/>
            <person name="Ezra D."/>
            <person name="Gonzalez J."/>
            <person name="Henrissat B."/>
            <person name="Kuo A."/>
            <person name="Liang C."/>
            <person name="Lipzen A."/>
            <person name="Lutzoni F."/>
            <person name="Magnuson J."/>
            <person name="Mondo S."/>
            <person name="Nolan M."/>
            <person name="Ohm R."/>
            <person name="Pangilinan J."/>
            <person name="Park H.-J."/>
            <person name="Ramirez L."/>
            <person name="Alfaro M."/>
            <person name="Sun H."/>
            <person name="Tritt A."/>
            <person name="Yoshinaga Y."/>
            <person name="Zwiers L.-H."/>
            <person name="Turgeon B."/>
            <person name="Goodwin S."/>
            <person name="Spatafora J."/>
            <person name="Crous P."/>
            <person name="Grigoriev I."/>
        </authorList>
    </citation>
    <scope>NUCLEOTIDE SEQUENCE</scope>
    <source>
        <strain evidence="9">CBS 121167</strain>
    </source>
</reference>